<dbReference type="PANTHER" id="PTHR34606:SF16">
    <property type="entry name" value="BON DOMAIN-CONTAINING PROTEIN"/>
    <property type="match status" value="1"/>
</dbReference>
<dbReference type="Pfam" id="PF04972">
    <property type="entry name" value="BON"/>
    <property type="match status" value="1"/>
</dbReference>
<dbReference type="SMART" id="SM00749">
    <property type="entry name" value="BON"/>
    <property type="match status" value="1"/>
</dbReference>
<evidence type="ECO:0000313" key="3">
    <source>
        <dbReference type="EMBL" id="AWI74665.1"/>
    </source>
</evidence>
<dbReference type="EMBL" id="CP022187">
    <property type="protein sequence ID" value="AWI74665.1"/>
    <property type="molecule type" value="Genomic_DNA"/>
</dbReference>
<feature type="chain" id="PRO_5015933113" evidence="1">
    <location>
        <begin position="24"/>
        <end position="107"/>
    </location>
</feature>
<name>A0A2U8GQ96_9RHOO</name>
<dbReference type="PANTHER" id="PTHR34606">
    <property type="entry name" value="BON DOMAIN-CONTAINING PROTEIN"/>
    <property type="match status" value="1"/>
</dbReference>
<proteinExistence type="predicted"/>
<dbReference type="PROSITE" id="PS50914">
    <property type="entry name" value="BON"/>
    <property type="match status" value="1"/>
</dbReference>
<gene>
    <name evidence="3" type="ORF">CEW83_05105</name>
</gene>
<evidence type="ECO:0000259" key="2">
    <source>
        <dbReference type="PROSITE" id="PS50914"/>
    </source>
</evidence>
<dbReference type="Gene3D" id="3.30.1340.30">
    <property type="match status" value="1"/>
</dbReference>
<feature type="signal peptide" evidence="1">
    <location>
        <begin position="1"/>
        <end position="23"/>
    </location>
</feature>
<dbReference type="AlphaFoldDB" id="A0A2U8GQ96"/>
<dbReference type="RefSeq" id="WP_108948372.1">
    <property type="nucleotide sequence ID" value="NZ_CP022187.1"/>
</dbReference>
<reference evidence="3 4" key="1">
    <citation type="submission" date="2017-06" db="EMBL/GenBank/DDBJ databases">
        <title>Azoarcus.</title>
        <authorList>
            <person name="Woo J.-H."/>
            <person name="Kim H.-S."/>
        </authorList>
    </citation>
    <scope>NUCLEOTIDE SEQUENCE [LARGE SCALE GENOMIC DNA]</scope>
    <source>
        <strain evidence="3 4">TSPY31</strain>
    </source>
</reference>
<protein>
    <submittedName>
        <fullName evidence="3">Transporter</fullName>
    </submittedName>
</protein>
<dbReference type="InterPro" id="IPR007055">
    <property type="entry name" value="BON_dom"/>
</dbReference>
<evidence type="ECO:0000313" key="4">
    <source>
        <dbReference type="Proteomes" id="UP000244930"/>
    </source>
</evidence>
<keyword evidence="1" id="KW-0732">Signal</keyword>
<dbReference type="Proteomes" id="UP000244930">
    <property type="component" value="Chromosome"/>
</dbReference>
<dbReference type="InterPro" id="IPR051686">
    <property type="entry name" value="Lipoprotein_DolP"/>
</dbReference>
<sequence length="107" mass="11186">MNNKLTACIFVTGLFLLPVTGYTADTEKSAVTEYVMDSVITTKVKAELAAEKVASLVKINVDTDSHGAVVLTGSAANQTAVDRAVSIAKGVKGVTSVKNEIKVVTEK</sequence>
<evidence type="ECO:0000256" key="1">
    <source>
        <dbReference type="SAM" id="SignalP"/>
    </source>
</evidence>
<keyword evidence="4" id="KW-1185">Reference proteome</keyword>
<feature type="domain" description="BON" evidence="2">
    <location>
        <begin position="36"/>
        <end position="105"/>
    </location>
</feature>
<accession>A0A2U8GQ96</accession>
<dbReference type="KEGG" id="acom:CEW83_05105"/>
<dbReference type="InterPro" id="IPR014004">
    <property type="entry name" value="Transpt-assoc_nodulatn_dom_bac"/>
</dbReference>
<organism evidence="3 4">
    <name type="scientific">Parazoarcus communis</name>
    <dbReference type="NCBI Taxonomy" id="41977"/>
    <lineage>
        <taxon>Bacteria</taxon>
        <taxon>Pseudomonadati</taxon>
        <taxon>Pseudomonadota</taxon>
        <taxon>Betaproteobacteria</taxon>
        <taxon>Rhodocyclales</taxon>
        <taxon>Zoogloeaceae</taxon>
        <taxon>Parazoarcus</taxon>
    </lineage>
</organism>